<protein>
    <recommendedName>
        <fullName evidence="2">non-specific serine/threonine protein kinase</fullName>
        <ecNumber evidence="2">2.7.11.1</ecNumber>
    </recommendedName>
</protein>
<dbReference type="GeneID" id="116200563"/>
<evidence type="ECO:0000256" key="9">
    <source>
        <dbReference type="ARBA" id="ARBA00022741"/>
    </source>
</evidence>
<comment type="catalytic activity">
    <reaction evidence="18">
        <text>L-seryl-[protein] + ATP = O-phospho-L-seryl-[protein] + ADP + H(+)</text>
        <dbReference type="Rhea" id="RHEA:17989"/>
        <dbReference type="Rhea" id="RHEA-COMP:9863"/>
        <dbReference type="Rhea" id="RHEA-COMP:11604"/>
        <dbReference type="ChEBI" id="CHEBI:15378"/>
        <dbReference type="ChEBI" id="CHEBI:29999"/>
        <dbReference type="ChEBI" id="CHEBI:30616"/>
        <dbReference type="ChEBI" id="CHEBI:83421"/>
        <dbReference type="ChEBI" id="CHEBI:456216"/>
        <dbReference type="EC" id="2.7.11.1"/>
    </reaction>
</comment>
<feature type="domain" description="Protein kinase" evidence="20">
    <location>
        <begin position="276"/>
        <end position="559"/>
    </location>
</feature>
<evidence type="ECO:0000256" key="15">
    <source>
        <dbReference type="ARBA" id="ARBA00023170"/>
    </source>
</evidence>
<dbReference type="InterPro" id="IPR051343">
    <property type="entry name" value="G-type_lectin_kinases/EP1-like"/>
</dbReference>
<dbReference type="SUPFAM" id="SSF56112">
    <property type="entry name" value="Protein kinase-like (PK-like)"/>
    <property type="match status" value="1"/>
</dbReference>
<keyword evidence="16" id="KW-0325">Glycoprotein</keyword>
<dbReference type="GO" id="GO:0005524">
    <property type="term" value="F:ATP binding"/>
    <property type="evidence" value="ECO:0007669"/>
    <property type="project" value="UniProtKB-KW"/>
</dbReference>
<dbReference type="PROSITE" id="PS00108">
    <property type="entry name" value="PROTEIN_KINASE_ST"/>
    <property type="match status" value="1"/>
</dbReference>
<comment type="subcellular location">
    <subcellularLocation>
        <location evidence="1">Membrane</location>
        <topology evidence="1">Single-pass type I membrane protein</topology>
    </subcellularLocation>
</comment>
<evidence type="ECO:0000256" key="14">
    <source>
        <dbReference type="ARBA" id="ARBA00023157"/>
    </source>
</evidence>
<dbReference type="EC" id="2.7.11.1" evidence="2"/>
<dbReference type="GO" id="GO:0030246">
    <property type="term" value="F:carbohydrate binding"/>
    <property type="evidence" value="ECO:0007669"/>
    <property type="project" value="UniProtKB-KW"/>
</dbReference>
<evidence type="ECO:0000256" key="5">
    <source>
        <dbReference type="ARBA" id="ARBA00022679"/>
    </source>
</evidence>
<dbReference type="Gene3D" id="3.30.200.20">
    <property type="entry name" value="Phosphorylase Kinase, domain 1"/>
    <property type="match status" value="1"/>
</dbReference>
<keyword evidence="5" id="KW-0808">Transferase</keyword>
<evidence type="ECO:0000256" key="17">
    <source>
        <dbReference type="ARBA" id="ARBA00047899"/>
    </source>
</evidence>
<evidence type="ECO:0000256" key="18">
    <source>
        <dbReference type="ARBA" id="ARBA00048679"/>
    </source>
</evidence>
<dbReference type="OrthoDB" id="5857966at2759"/>
<sequence>MYKQAADKKHRYVEFEVGVFVWANLTKDRYPAREYNKLSARKIGPLEHLIPYTGDSLDEDDSRTNSLYPWENDAIEEANQQIAINSVASPSDYSYIDSSNEMNGCKPDFLPQSCDKVFLKPLVYSPPNTNWRLSDCERYQNSDENICRQVCLDDCLCAVAIVREGKCLKKRMSLSNGVLDNTVGGTALIKVRISNSTSGKPLGCSKKKGSRPLLIIESVVLSGSAALNLILLFLTFLIWYRYFRGAKAETLQAYTGNGFSSTMQSFSYEELKEGTDGFKEEVGRGAYGAFYKGVLTSNERSVIAVRVLEKITSDGNREFNAEVDTIGRANHRNLIELFGFCNEGQNRLLVYEFMRNGSLADFLFGDSRPTWFKRTEIACGVARGLLYLHEECSKQITHCDIKLQNILLDESLTAKISDFGLAKLLKIDQTRTMTAVRGTKGYLAPEWFTNMPISIKVDVYSFGIVLLELICCRRNCQFELNDEDQMILSDWVYDCYLEEKPELIIEGDEEMVGNINRVQKFVMIAMWCIQEDPSMKPSMKKVSQMIEGAVGTILIYQFLPIVLCTIVIIFSVSTLCFSFS</sequence>
<evidence type="ECO:0000313" key="22">
    <source>
        <dbReference type="RefSeq" id="XP_031387259.1"/>
    </source>
</evidence>
<dbReference type="GO" id="GO:0004674">
    <property type="term" value="F:protein serine/threonine kinase activity"/>
    <property type="evidence" value="ECO:0007669"/>
    <property type="project" value="UniProtKB-KW"/>
</dbReference>
<dbReference type="PROSITE" id="PS50011">
    <property type="entry name" value="PROTEIN_KINASE_DOM"/>
    <property type="match status" value="1"/>
</dbReference>
<proteinExistence type="predicted"/>
<evidence type="ECO:0000256" key="7">
    <source>
        <dbReference type="ARBA" id="ARBA00022729"/>
    </source>
</evidence>
<keyword evidence="3" id="KW-0723">Serine/threonine-protein kinase</keyword>
<keyword evidence="9" id="KW-0547">Nucleotide-binding</keyword>
<dbReference type="SMART" id="SM00220">
    <property type="entry name" value="S_TKc"/>
    <property type="match status" value="1"/>
</dbReference>
<dbReference type="InterPro" id="IPR008271">
    <property type="entry name" value="Ser/Thr_kinase_AS"/>
</dbReference>
<dbReference type="FunFam" id="1.10.510.10:FF:000237">
    <property type="entry name" value="G-type lectin S-receptor-like serine/threonine-protein kinase"/>
    <property type="match status" value="1"/>
</dbReference>
<evidence type="ECO:0000256" key="6">
    <source>
        <dbReference type="ARBA" id="ARBA00022692"/>
    </source>
</evidence>
<keyword evidence="11" id="KW-0067">ATP-binding</keyword>
<evidence type="ECO:0000256" key="2">
    <source>
        <dbReference type="ARBA" id="ARBA00012513"/>
    </source>
</evidence>
<accession>A0A6P8CYT5</accession>
<keyword evidence="10" id="KW-0418">Kinase</keyword>
<dbReference type="PANTHER" id="PTHR47976:SF108">
    <property type="entry name" value="G-TYPE LECTIN S-RECEPTOR-LIKE SERINE_THREONINE-PROTEIN KINASE LECRK1"/>
    <property type="match status" value="1"/>
</dbReference>
<dbReference type="InterPro" id="IPR000719">
    <property type="entry name" value="Prot_kinase_dom"/>
</dbReference>
<feature type="transmembrane region" description="Helical" evidence="19">
    <location>
        <begin position="554"/>
        <end position="579"/>
    </location>
</feature>
<evidence type="ECO:0000256" key="1">
    <source>
        <dbReference type="ARBA" id="ARBA00004479"/>
    </source>
</evidence>
<comment type="catalytic activity">
    <reaction evidence="17">
        <text>L-threonyl-[protein] + ATP = O-phospho-L-threonyl-[protein] + ADP + H(+)</text>
        <dbReference type="Rhea" id="RHEA:46608"/>
        <dbReference type="Rhea" id="RHEA-COMP:11060"/>
        <dbReference type="Rhea" id="RHEA-COMP:11605"/>
        <dbReference type="ChEBI" id="CHEBI:15378"/>
        <dbReference type="ChEBI" id="CHEBI:30013"/>
        <dbReference type="ChEBI" id="CHEBI:30616"/>
        <dbReference type="ChEBI" id="CHEBI:61977"/>
        <dbReference type="ChEBI" id="CHEBI:456216"/>
        <dbReference type="EC" id="2.7.11.1"/>
    </reaction>
</comment>
<evidence type="ECO:0000259" key="20">
    <source>
        <dbReference type="PROSITE" id="PS50011"/>
    </source>
</evidence>
<reference evidence="21" key="1">
    <citation type="journal article" date="2020" name="Plant Biotechnol. J.">
        <title>The pomegranate (Punica granatum L.) draft genome dissects genetic divergence between soft- and hard-seeded cultivars.</title>
        <authorList>
            <person name="Luo X."/>
            <person name="Li H."/>
            <person name="Wu Z."/>
            <person name="Yao W."/>
            <person name="Zhao P."/>
            <person name="Cao D."/>
            <person name="Yu H."/>
            <person name="Li K."/>
            <person name="Poudel K."/>
            <person name="Zhao D."/>
            <person name="Zhang F."/>
            <person name="Xia X."/>
            <person name="Chen L."/>
            <person name="Wang Q."/>
            <person name="Jing D."/>
            <person name="Cao S."/>
        </authorList>
    </citation>
    <scope>NUCLEOTIDE SEQUENCE [LARGE SCALE GENOMIC DNA]</scope>
    <source>
        <strain evidence="21">cv. Tunisia</strain>
    </source>
</reference>
<evidence type="ECO:0000256" key="19">
    <source>
        <dbReference type="SAM" id="Phobius"/>
    </source>
</evidence>
<evidence type="ECO:0000256" key="12">
    <source>
        <dbReference type="ARBA" id="ARBA00022989"/>
    </source>
</evidence>
<keyword evidence="7" id="KW-0732">Signal</keyword>
<keyword evidence="13 19" id="KW-0472">Membrane</keyword>
<evidence type="ECO:0000256" key="13">
    <source>
        <dbReference type="ARBA" id="ARBA00023136"/>
    </source>
</evidence>
<organism evidence="21 22">
    <name type="scientific">Punica granatum</name>
    <name type="common">Pomegranate</name>
    <dbReference type="NCBI Taxonomy" id="22663"/>
    <lineage>
        <taxon>Eukaryota</taxon>
        <taxon>Viridiplantae</taxon>
        <taxon>Streptophyta</taxon>
        <taxon>Embryophyta</taxon>
        <taxon>Tracheophyta</taxon>
        <taxon>Spermatophyta</taxon>
        <taxon>Magnoliopsida</taxon>
        <taxon>eudicotyledons</taxon>
        <taxon>Gunneridae</taxon>
        <taxon>Pentapetalae</taxon>
        <taxon>rosids</taxon>
        <taxon>malvids</taxon>
        <taxon>Myrtales</taxon>
        <taxon>Lythraceae</taxon>
        <taxon>Punica</taxon>
    </lineage>
</organism>
<evidence type="ECO:0000256" key="3">
    <source>
        <dbReference type="ARBA" id="ARBA00022527"/>
    </source>
</evidence>
<evidence type="ECO:0000313" key="21">
    <source>
        <dbReference type="Proteomes" id="UP000515151"/>
    </source>
</evidence>
<evidence type="ECO:0000256" key="10">
    <source>
        <dbReference type="ARBA" id="ARBA00022777"/>
    </source>
</evidence>
<evidence type="ECO:0000256" key="16">
    <source>
        <dbReference type="ARBA" id="ARBA00023180"/>
    </source>
</evidence>
<dbReference type="InterPro" id="IPR011009">
    <property type="entry name" value="Kinase-like_dom_sf"/>
</dbReference>
<reference evidence="22" key="2">
    <citation type="submission" date="2025-08" db="UniProtKB">
        <authorList>
            <consortium name="RefSeq"/>
        </authorList>
    </citation>
    <scope>IDENTIFICATION</scope>
    <source>
        <tissue evidence="22">Leaf</tissue>
    </source>
</reference>
<dbReference type="Pfam" id="PF00069">
    <property type="entry name" value="Pkinase"/>
    <property type="match status" value="1"/>
</dbReference>
<keyword evidence="6 19" id="KW-0812">Transmembrane</keyword>
<dbReference type="FunFam" id="3.30.200.20:FF:000059">
    <property type="entry name" value="S-receptor-like serine/threonine-protein kinase"/>
    <property type="match status" value="1"/>
</dbReference>
<evidence type="ECO:0000256" key="8">
    <source>
        <dbReference type="ARBA" id="ARBA00022734"/>
    </source>
</evidence>
<keyword evidence="14" id="KW-1015">Disulfide bond</keyword>
<dbReference type="Gene3D" id="1.10.510.10">
    <property type="entry name" value="Transferase(Phosphotransferase) domain 1"/>
    <property type="match status" value="1"/>
</dbReference>
<keyword evidence="4" id="KW-0245">EGF-like domain</keyword>
<keyword evidence="21" id="KW-1185">Reference proteome</keyword>
<keyword evidence="15" id="KW-0675">Receptor</keyword>
<gene>
    <name evidence="22" type="primary">LOC116200563</name>
</gene>
<dbReference type="RefSeq" id="XP_031387259.1">
    <property type="nucleotide sequence ID" value="XM_031531399.1"/>
</dbReference>
<dbReference type="GO" id="GO:0016020">
    <property type="term" value="C:membrane"/>
    <property type="evidence" value="ECO:0007669"/>
    <property type="project" value="UniProtKB-SubCell"/>
</dbReference>
<name>A0A6P8CYT5_PUNGR</name>
<evidence type="ECO:0000256" key="4">
    <source>
        <dbReference type="ARBA" id="ARBA00022536"/>
    </source>
</evidence>
<dbReference type="Proteomes" id="UP000515151">
    <property type="component" value="Chromosome 3"/>
</dbReference>
<dbReference type="AlphaFoldDB" id="A0A6P8CYT5"/>
<feature type="transmembrane region" description="Helical" evidence="19">
    <location>
        <begin position="214"/>
        <end position="240"/>
    </location>
</feature>
<keyword evidence="8" id="KW-0430">Lectin</keyword>
<dbReference type="PANTHER" id="PTHR47976">
    <property type="entry name" value="G-TYPE LECTIN S-RECEPTOR-LIKE SERINE/THREONINE-PROTEIN KINASE SD2-5"/>
    <property type="match status" value="1"/>
</dbReference>
<keyword evidence="12 19" id="KW-1133">Transmembrane helix</keyword>
<evidence type="ECO:0000256" key="11">
    <source>
        <dbReference type="ARBA" id="ARBA00022840"/>
    </source>
</evidence>